<dbReference type="EMBL" id="SBLC01000009">
    <property type="protein sequence ID" value="RWY41783.1"/>
    <property type="molecule type" value="Genomic_DNA"/>
</dbReference>
<comment type="caution">
    <text evidence="1">The sequence shown here is derived from an EMBL/GenBank/DDBJ whole genome shotgun (WGS) entry which is preliminary data.</text>
</comment>
<accession>A0A444MCP0</accession>
<keyword evidence="2" id="KW-1185">Reference proteome</keyword>
<evidence type="ECO:0000313" key="1">
    <source>
        <dbReference type="EMBL" id="RWY41783.1"/>
    </source>
</evidence>
<protein>
    <recommendedName>
        <fullName evidence="3">Sulfotransferase family protein</fullName>
    </recommendedName>
</protein>
<dbReference type="OrthoDB" id="7816979at2"/>
<proteinExistence type="predicted"/>
<name>A0A444MCP0_9RHOB</name>
<dbReference type="RefSeq" id="WP_128488178.1">
    <property type="nucleotide sequence ID" value="NZ_JBHLXB010000017.1"/>
</dbReference>
<organism evidence="1 2">
    <name type="scientific">Falsigemmobacter intermedius</name>
    <dbReference type="NCBI Taxonomy" id="1553448"/>
    <lineage>
        <taxon>Bacteria</taxon>
        <taxon>Pseudomonadati</taxon>
        <taxon>Pseudomonadota</taxon>
        <taxon>Alphaproteobacteria</taxon>
        <taxon>Rhodobacterales</taxon>
        <taxon>Paracoccaceae</taxon>
        <taxon>Falsigemmobacter</taxon>
    </lineage>
</organism>
<gene>
    <name evidence="1" type="ORF">EP867_08610</name>
</gene>
<dbReference type="AlphaFoldDB" id="A0A444MCP0"/>
<reference evidence="1 2" key="1">
    <citation type="journal article" date="2015" name="Int. J. Syst. Evol. Microbiol.">
        <title>Gemmobacter intermedius sp. nov., isolated from a white stork (Ciconia ciconia).</title>
        <authorList>
            <person name="Kampfer P."/>
            <person name="Jerzak L."/>
            <person name="Wilharm G."/>
            <person name="Golke J."/>
            <person name="Busse H.J."/>
            <person name="Glaeser S.P."/>
        </authorList>
    </citation>
    <scope>NUCLEOTIDE SEQUENCE [LARGE SCALE GENOMIC DNA]</scope>
    <source>
        <strain evidence="1 2">119/4</strain>
    </source>
</reference>
<sequence length="298" mass="32258">MQIAFHLGAHATDDGAILKVLHQNRAMLADQAIAVPGPEAYPDLLRMAARGFAGQPAPGAEDRDALLNRLARPPAQAPAAERLVFSFESFLGFAQDAADPAGFYPMAEARARVLGDLFAGHQLELFFCLRNPVTLLPALDQRRRAKGGTPLTLSPQEVPSWTEFAAALRRALPAARLTFWCDEDAPVVWHRILRAVAGFDEASELQGALDYPAALLAAEPEALRDLRVWFETRRPASDLERAKALRSHLAQLASLPAVSAGLEGWSAGDIARLTALYDEDCARIARMPGVSFILPPVA</sequence>
<dbReference type="Proteomes" id="UP000287168">
    <property type="component" value="Unassembled WGS sequence"/>
</dbReference>
<evidence type="ECO:0008006" key="3">
    <source>
        <dbReference type="Google" id="ProtNLM"/>
    </source>
</evidence>
<evidence type="ECO:0000313" key="2">
    <source>
        <dbReference type="Proteomes" id="UP000287168"/>
    </source>
</evidence>